<dbReference type="PANTHER" id="PTHR21496">
    <property type="entry name" value="FERREDOXIN-RELATED"/>
    <property type="match status" value="1"/>
</dbReference>
<dbReference type="InterPro" id="IPR017941">
    <property type="entry name" value="Rieske_2Fe-2S"/>
</dbReference>
<dbReference type="Gene3D" id="2.102.10.10">
    <property type="entry name" value="Rieske [2Fe-2S] iron-sulphur domain"/>
    <property type="match status" value="1"/>
</dbReference>
<evidence type="ECO:0000256" key="2">
    <source>
        <dbReference type="ARBA" id="ARBA00022723"/>
    </source>
</evidence>
<evidence type="ECO:0000259" key="7">
    <source>
        <dbReference type="PROSITE" id="PS51296"/>
    </source>
</evidence>
<keyword evidence="6" id="KW-0534">Nitrate assimilation</keyword>
<dbReference type="Proteomes" id="UP000078428">
    <property type="component" value="Unassembled WGS sequence"/>
</dbReference>
<dbReference type="AlphaFoldDB" id="A0A178MCR9"/>
<dbReference type="STRING" id="1285242.A6A04_05675"/>
<evidence type="ECO:0000256" key="4">
    <source>
        <dbReference type="ARBA" id="ARBA00023004"/>
    </source>
</evidence>
<dbReference type="RefSeq" id="WP_068494738.1">
    <property type="nucleotide sequence ID" value="NZ_LWQT01000088.1"/>
</dbReference>
<dbReference type="InterPro" id="IPR036922">
    <property type="entry name" value="Rieske_2Fe-2S_sf"/>
</dbReference>
<dbReference type="GO" id="GO:0008942">
    <property type="term" value="F:nitrite reductase [NAD(P)H] activity"/>
    <property type="evidence" value="ECO:0007669"/>
    <property type="project" value="InterPro"/>
</dbReference>
<evidence type="ECO:0000313" key="9">
    <source>
        <dbReference type="Proteomes" id="UP000078428"/>
    </source>
</evidence>
<keyword evidence="9" id="KW-1185">Reference proteome</keyword>
<dbReference type="OrthoDB" id="9800776at2"/>
<feature type="domain" description="Rieske" evidence="7">
    <location>
        <begin position="5"/>
        <end position="100"/>
    </location>
</feature>
<dbReference type="PROSITE" id="PS51296">
    <property type="entry name" value="RIESKE"/>
    <property type="match status" value="1"/>
</dbReference>
<keyword evidence="1" id="KW-0001">2Fe-2S</keyword>
<gene>
    <name evidence="8" type="ORF">A6A04_05675</name>
</gene>
<organism evidence="8 9">
    <name type="scientific">Paramagnetospirillum marisnigri</name>
    <dbReference type="NCBI Taxonomy" id="1285242"/>
    <lineage>
        <taxon>Bacteria</taxon>
        <taxon>Pseudomonadati</taxon>
        <taxon>Pseudomonadota</taxon>
        <taxon>Alphaproteobacteria</taxon>
        <taxon>Rhodospirillales</taxon>
        <taxon>Magnetospirillaceae</taxon>
        <taxon>Paramagnetospirillum</taxon>
    </lineage>
</organism>
<dbReference type="CDD" id="cd03530">
    <property type="entry name" value="Rieske_NirD_small_Bacillus"/>
    <property type="match status" value="1"/>
</dbReference>
<name>A0A178MCR9_9PROT</name>
<dbReference type="GO" id="GO:0046872">
    <property type="term" value="F:metal ion binding"/>
    <property type="evidence" value="ECO:0007669"/>
    <property type="project" value="UniProtKB-KW"/>
</dbReference>
<proteinExistence type="predicted"/>
<protein>
    <submittedName>
        <fullName evidence="8">Nitrite reductase</fullName>
    </submittedName>
</protein>
<dbReference type="SUPFAM" id="SSF50022">
    <property type="entry name" value="ISP domain"/>
    <property type="match status" value="1"/>
</dbReference>
<reference evidence="8 9" key="1">
    <citation type="submission" date="2016-04" db="EMBL/GenBank/DDBJ databases">
        <title>Draft genome sequence of freshwater magnetotactic bacteria Magnetospirillum marisnigri SP-1 and Magnetospirillum moscoviense BB-1.</title>
        <authorList>
            <person name="Koziaeva V."/>
            <person name="Dziuba M.V."/>
            <person name="Ivanov T.M."/>
            <person name="Kuznetsov B."/>
            <person name="Grouzdev D.S."/>
        </authorList>
    </citation>
    <scope>NUCLEOTIDE SEQUENCE [LARGE SCALE GENOMIC DNA]</scope>
    <source>
        <strain evidence="8 9">SP-1</strain>
    </source>
</reference>
<comment type="caution">
    <text evidence="8">The sequence shown here is derived from an EMBL/GenBank/DDBJ whole genome shotgun (WGS) entry which is preliminary data.</text>
</comment>
<evidence type="ECO:0000256" key="5">
    <source>
        <dbReference type="ARBA" id="ARBA00023014"/>
    </source>
</evidence>
<accession>A0A178MCR9</accession>
<evidence type="ECO:0000256" key="1">
    <source>
        <dbReference type="ARBA" id="ARBA00022714"/>
    </source>
</evidence>
<dbReference type="InterPro" id="IPR012748">
    <property type="entry name" value="Rieske-like_NirD"/>
</dbReference>
<dbReference type="NCBIfam" id="TIGR02378">
    <property type="entry name" value="nirD_assim_sml"/>
    <property type="match status" value="1"/>
</dbReference>
<dbReference type="Pfam" id="PF00355">
    <property type="entry name" value="Rieske"/>
    <property type="match status" value="1"/>
</dbReference>
<evidence type="ECO:0000256" key="6">
    <source>
        <dbReference type="ARBA" id="ARBA00023063"/>
    </source>
</evidence>
<dbReference type="PANTHER" id="PTHR21496:SF23">
    <property type="entry name" value="3-PHENYLPROPIONATE_CINNAMIC ACID DIOXYGENASE FERREDOXIN SUBUNIT"/>
    <property type="match status" value="1"/>
</dbReference>
<dbReference type="GO" id="GO:0042128">
    <property type="term" value="P:nitrate assimilation"/>
    <property type="evidence" value="ECO:0007669"/>
    <property type="project" value="UniProtKB-KW"/>
</dbReference>
<keyword evidence="5" id="KW-0411">Iron-sulfur</keyword>
<dbReference type="EMBL" id="LWQT01000088">
    <property type="protein sequence ID" value="OAN46601.1"/>
    <property type="molecule type" value="Genomic_DNA"/>
</dbReference>
<keyword evidence="2" id="KW-0479">Metal-binding</keyword>
<evidence type="ECO:0000313" key="8">
    <source>
        <dbReference type="EMBL" id="OAN46601.1"/>
    </source>
</evidence>
<evidence type="ECO:0000256" key="3">
    <source>
        <dbReference type="ARBA" id="ARBA00023002"/>
    </source>
</evidence>
<sequence length="111" mass="12024">MKDWIRIGALSDIPRLGARTIETAQGQVAVFRTKDDEVFALFNRCPHKGGPLSEGIVSGKVVVCPLHSWTIDLATGEATAPDEGCTRPVESRLADGEIFLLLERGRKVAHG</sequence>
<dbReference type="GO" id="GO:0051537">
    <property type="term" value="F:2 iron, 2 sulfur cluster binding"/>
    <property type="evidence" value="ECO:0007669"/>
    <property type="project" value="UniProtKB-KW"/>
</dbReference>
<keyword evidence="4" id="KW-0408">Iron</keyword>
<keyword evidence="3" id="KW-0560">Oxidoreductase</keyword>